<reference evidence="2" key="1">
    <citation type="journal article" date="2014" name="Front. Microbiol.">
        <title>High frequency of phylogenetically diverse reductive dehalogenase-homologous genes in deep subseafloor sedimentary metagenomes.</title>
        <authorList>
            <person name="Kawai M."/>
            <person name="Futagami T."/>
            <person name="Toyoda A."/>
            <person name="Takaki Y."/>
            <person name="Nishi S."/>
            <person name="Hori S."/>
            <person name="Arai W."/>
            <person name="Tsubouchi T."/>
            <person name="Morono Y."/>
            <person name="Uchiyama I."/>
            <person name="Ito T."/>
            <person name="Fujiyama A."/>
            <person name="Inagaki F."/>
            <person name="Takami H."/>
        </authorList>
    </citation>
    <scope>NUCLEOTIDE SEQUENCE</scope>
    <source>
        <strain evidence="2">Expedition CK06-06</strain>
    </source>
</reference>
<comment type="caution">
    <text evidence="2">The sequence shown here is derived from an EMBL/GenBank/DDBJ whole genome shotgun (WGS) entry which is preliminary data.</text>
</comment>
<name>X1RZQ2_9ZZZZ</name>
<dbReference type="Gene3D" id="3.10.129.10">
    <property type="entry name" value="Hotdog Thioesterase"/>
    <property type="match status" value="1"/>
</dbReference>
<organism evidence="2">
    <name type="scientific">marine sediment metagenome</name>
    <dbReference type="NCBI Taxonomy" id="412755"/>
    <lineage>
        <taxon>unclassified sequences</taxon>
        <taxon>metagenomes</taxon>
        <taxon>ecological metagenomes</taxon>
    </lineage>
</organism>
<evidence type="ECO:0008006" key="3">
    <source>
        <dbReference type="Google" id="ProtNLM"/>
    </source>
</evidence>
<accession>X1RZQ2</accession>
<evidence type="ECO:0000256" key="1">
    <source>
        <dbReference type="SAM" id="MobiDB-lite"/>
    </source>
</evidence>
<dbReference type="InterPro" id="IPR029069">
    <property type="entry name" value="HotDog_dom_sf"/>
</dbReference>
<dbReference type="Pfam" id="PF14539">
    <property type="entry name" value="DUF4442"/>
    <property type="match status" value="1"/>
</dbReference>
<feature type="compositionally biased region" description="Basic and acidic residues" evidence="1">
    <location>
        <begin position="125"/>
        <end position="138"/>
    </location>
</feature>
<dbReference type="AlphaFoldDB" id="X1RZQ2"/>
<protein>
    <recommendedName>
        <fullName evidence="3">DUF4442 domain-containing protein</fullName>
    </recommendedName>
</protein>
<sequence length="138" mass="15466">MKLPSAYFSGVRVREFSSSKAVVSVPFKWFSQNPFRSTYFACLAMAAEMSTGILALSNIYGAKKSVSMLVTKLEAEYYKKADTVTFFTCEDGDAIRNCIQQAIDTGEATQIRAKAIGKNEEEEQGEFRNEETRREEDG</sequence>
<evidence type="ECO:0000313" key="2">
    <source>
        <dbReference type="EMBL" id="GAI86123.1"/>
    </source>
</evidence>
<dbReference type="EMBL" id="BARW01008623">
    <property type="protein sequence ID" value="GAI86123.1"/>
    <property type="molecule type" value="Genomic_DNA"/>
</dbReference>
<dbReference type="SUPFAM" id="SSF54637">
    <property type="entry name" value="Thioesterase/thiol ester dehydrase-isomerase"/>
    <property type="match status" value="1"/>
</dbReference>
<proteinExistence type="predicted"/>
<dbReference type="InterPro" id="IPR027961">
    <property type="entry name" value="DUF4442"/>
</dbReference>
<feature type="region of interest" description="Disordered" evidence="1">
    <location>
        <begin position="115"/>
        <end position="138"/>
    </location>
</feature>
<gene>
    <name evidence="2" type="ORF">S12H4_17600</name>
</gene>